<evidence type="ECO:0000313" key="5">
    <source>
        <dbReference type="EMBL" id="ROR34154.1"/>
    </source>
</evidence>
<dbReference type="SUPFAM" id="SSF141868">
    <property type="entry name" value="EAL domain-like"/>
    <property type="match status" value="1"/>
</dbReference>
<evidence type="ECO:0000259" key="3">
    <source>
        <dbReference type="PROSITE" id="PS50885"/>
    </source>
</evidence>
<dbReference type="InterPro" id="IPR050706">
    <property type="entry name" value="Cyclic-di-GMP_PDE-like"/>
</dbReference>
<dbReference type="Gene3D" id="3.20.20.450">
    <property type="entry name" value="EAL domain"/>
    <property type="match status" value="1"/>
</dbReference>
<accession>A0A3N1Y5R5</accession>
<organism evidence="5 6">
    <name type="scientific">Inmirania thermothiophila</name>
    <dbReference type="NCBI Taxonomy" id="1750597"/>
    <lineage>
        <taxon>Bacteria</taxon>
        <taxon>Pseudomonadati</taxon>
        <taxon>Pseudomonadota</taxon>
        <taxon>Gammaproteobacteria</taxon>
        <taxon>Chromatiales</taxon>
        <taxon>Ectothiorhodospiraceae</taxon>
        <taxon>Inmirania</taxon>
    </lineage>
</organism>
<dbReference type="SUPFAM" id="SSF55073">
    <property type="entry name" value="Nucleotide cyclase"/>
    <property type="match status" value="1"/>
</dbReference>
<dbReference type="InterPro" id="IPR035919">
    <property type="entry name" value="EAL_sf"/>
</dbReference>
<reference evidence="5 6" key="1">
    <citation type="submission" date="2018-11" db="EMBL/GenBank/DDBJ databases">
        <title>Genomic Encyclopedia of Type Strains, Phase IV (KMG-IV): sequencing the most valuable type-strain genomes for metagenomic binning, comparative biology and taxonomic classification.</title>
        <authorList>
            <person name="Goeker M."/>
        </authorList>
    </citation>
    <scope>NUCLEOTIDE SEQUENCE [LARGE SCALE GENOMIC DNA]</scope>
    <source>
        <strain evidence="5 6">DSM 100275</strain>
    </source>
</reference>
<dbReference type="OrthoDB" id="9816034at2"/>
<name>A0A3N1Y5R5_9GAMM</name>
<dbReference type="PANTHER" id="PTHR33121:SF71">
    <property type="entry name" value="OXYGEN SENSOR PROTEIN DOSP"/>
    <property type="match status" value="1"/>
</dbReference>
<evidence type="ECO:0000259" key="2">
    <source>
        <dbReference type="PROSITE" id="PS50883"/>
    </source>
</evidence>
<dbReference type="InterPro" id="IPR003660">
    <property type="entry name" value="HAMP_dom"/>
</dbReference>
<dbReference type="FunFam" id="3.30.70.270:FF:000001">
    <property type="entry name" value="Diguanylate cyclase domain protein"/>
    <property type="match status" value="1"/>
</dbReference>
<dbReference type="Gene3D" id="6.10.340.10">
    <property type="match status" value="1"/>
</dbReference>
<dbReference type="GO" id="GO:0071111">
    <property type="term" value="F:cyclic-guanylate-specific phosphodiesterase activity"/>
    <property type="evidence" value="ECO:0007669"/>
    <property type="project" value="InterPro"/>
</dbReference>
<dbReference type="Pfam" id="PF00563">
    <property type="entry name" value="EAL"/>
    <property type="match status" value="1"/>
</dbReference>
<dbReference type="GO" id="GO:0007165">
    <property type="term" value="P:signal transduction"/>
    <property type="evidence" value="ECO:0007669"/>
    <property type="project" value="InterPro"/>
</dbReference>
<dbReference type="PROSITE" id="PS50887">
    <property type="entry name" value="GGDEF"/>
    <property type="match status" value="1"/>
</dbReference>
<comment type="caution">
    <text evidence="5">The sequence shown here is derived from an EMBL/GenBank/DDBJ whole genome shotgun (WGS) entry which is preliminary data.</text>
</comment>
<dbReference type="AlphaFoldDB" id="A0A3N1Y5R5"/>
<evidence type="ECO:0000256" key="1">
    <source>
        <dbReference type="ARBA" id="ARBA00001946"/>
    </source>
</evidence>
<dbReference type="SMART" id="SM00304">
    <property type="entry name" value="HAMP"/>
    <property type="match status" value="1"/>
</dbReference>
<dbReference type="Gene3D" id="3.30.450.290">
    <property type="match status" value="1"/>
</dbReference>
<dbReference type="InterPro" id="IPR000160">
    <property type="entry name" value="GGDEF_dom"/>
</dbReference>
<dbReference type="InterPro" id="IPR043128">
    <property type="entry name" value="Rev_trsase/Diguanyl_cyclase"/>
</dbReference>
<dbReference type="CDD" id="cd01948">
    <property type="entry name" value="EAL"/>
    <property type="match status" value="1"/>
</dbReference>
<gene>
    <name evidence="5" type="ORF">EDC57_0049</name>
</gene>
<evidence type="ECO:0000259" key="4">
    <source>
        <dbReference type="PROSITE" id="PS50887"/>
    </source>
</evidence>
<dbReference type="PANTHER" id="PTHR33121">
    <property type="entry name" value="CYCLIC DI-GMP PHOSPHODIESTERASE PDEF"/>
    <property type="match status" value="1"/>
</dbReference>
<dbReference type="GO" id="GO:0016020">
    <property type="term" value="C:membrane"/>
    <property type="evidence" value="ECO:0007669"/>
    <property type="project" value="InterPro"/>
</dbReference>
<dbReference type="RefSeq" id="WP_123399093.1">
    <property type="nucleotide sequence ID" value="NZ_RJVI01000001.1"/>
</dbReference>
<protein>
    <submittedName>
        <fullName evidence="5">Diguanylate cyclase (GGDEF)-like protein</fullName>
    </submittedName>
</protein>
<dbReference type="SMART" id="SM00267">
    <property type="entry name" value="GGDEF"/>
    <property type="match status" value="1"/>
</dbReference>
<dbReference type="PROSITE" id="PS50883">
    <property type="entry name" value="EAL"/>
    <property type="match status" value="1"/>
</dbReference>
<dbReference type="CDD" id="cd01949">
    <property type="entry name" value="GGDEF"/>
    <property type="match status" value="1"/>
</dbReference>
<keyword evidence="6" id="KW-1185">Reference proteome</keyword>
<dbReference type="Proteomes" id="UP000276634">
    <property type="component" value="Unassembled WGS sequence"/>
</dbReference>
<dbReference type="Pfam" id="PF00672">
    <property type="entry name" value="HAMP"/>
    <property type="match status" value="1"/>
</dbReference>
<dbReference type="InterPro" id="IPR029787">
    <property type="entry name" value="Nucleotide_cyclase"/>
</dbReference>
<dbReference type="NCBIfam" id="TIGR00254">
    <property type="entry name" value="GGDEF"/>
    <property type="match status" value="1"/>
</dbReference>
<evidence type="ECO:0000313" key="6">
    <source>
        <dbReference type="Proteomes" id="UP000276634"/>
    </source>
</evidence>
<dbReference type="Pfam" id="PF00990">
    <property type="entry name" value="GGDEF"/>
    <property type="match status" value="1"/>
</dbReference>
<sequence length="680" mass="75869">MRRYPIPLGRWLLVLTVLALAVALAGIYHLERGLRARAVEEFARVDARQRSLMVFETLYAAMRAGWGKDDIAPIIERLNRVAPGVEVRVLRGEPVIRQFGEIPGERAVREADPVLQAALRDGREFLRTERGTVRYVYPVRVRDECLRCHTEARLGDVNGVIDVRMPVGEVRAPVTVVARSVAVSGVVLLLVVFALLNLELRLGVVRPLRRLVEAMAAVEARRDYGRRVDERGRVRELVVLARQFNHLLEMVERHTRELEEYAVRDTLTGLYNRRKFEEFLAFEVQRARRADTEFCLVMFDLDNFKHINDTFGHPVGDLVLREVGRLVQEGLRTTDLAVRLGGDEFAVILPETEPEAGVAVAAKLHRRLTEAEIALPTGTTRVTVSMGVVSYPRNGDSPQALHGAMDVAMYEAKRAGKNRLVHLGPEEQARVMEVFAQADCLRRALDEDRVEVVFQPIVAAADGTVVAYEALARVALRGAEAKAGQFIYVAEQVGLAEAVDLRVVERVCGLVQAGGLGDAPVFVNLSRGTFGDPARMAEVTSRIRAAGVDPARVVFEITEREALPHLGRLAPQVQALREEGFRFALDDFGSGFSSFMYLKYLPVDFVKIEGTFVRAMPRDPRDRALVEHMHGLARRFGLRTIAEFVEDAEIAAAVRELGIDYAQGYHYGRPAPVGRVRERG</sequence>
<dbReference type="SMART" id="SM00052">
    <property type="entry name" value="EAL"/>
    <property type="match status" value="1"/>
</dbReference>
<dbReference type="EMBL" id="RJVI01000001">
    <property type="protein sequence ID" value="ROR34154.1"/>
    <property type="molecule type" value="Genomic_DNA"/>
</dbReference>
<feature type="domain" description="GGDEF" evidence="4">
    <location>
        <begin position="292"/>
        <end position="425"/>
    </location>
</feature>
<comment type="cofactor">
    <cofactor evidence="1">
        <name>Mg(2+)</name>
        <dbReference type="ChEBI" id="CHEBI:18420"/>
    </cofactor>
</comment>
<feature type="domain" description="HAMP" evidence="3">
    <location>
        <begin position="202"/>
        <end position="256"/>
    </location>
</feature>
<feature type="domain" description="EAL" evidence="2">
    <location>
        <begin position="434"/>
        <end position="680"/>
    </location>
</feature>
<dbReference type="Gene3D" id="3.30.70.270">
    <property type="match status" value="1"/>
</dbReference>
<dbReference type="CDD" id="cd06225">
    <property type="entry name" value="HAMP"/>
    <property type="match status" value="1"/>
</dbReference>
<proteinExistence type="predicted"/>
<dbReference type="InterPro" id="IPR001633">
    <property type="entry name" value="EAL_dom"/>
</dbReference>
<dbReference type="PROSITE" id="PS50885">
    <property type="entry name" value="HAMP"/>
    <property type="match status" value="1"/>
</dbReference>